<gene>
    <name evidence="2" type="ORF">SAMN02745716_0738</name>
</gene>
<proteinExistence type="predicted"/>
<dbReference type="Proteomes" id="UP000222056">
    <property type="component" value="Unassembled WGS sequence"/>
</dbReference>
<dbReference type="InterPro" id="IPR058333">
    <property type="entry name" value="DUF8020"/>
</dbReference>
<dbReference type="AlphaFoldDB" id="A0A1H6FKG9"/>
<evidence type="ECO:0000313" key="2">
    <source>
        <dbReference type="EMBL" id="SEH11346.1"/>
    </source>
</evidence>
<protein>
    <recommendedName>
        <fullName evidence="1">DUF8020 domain-containing protein</fullName>
    </recommendedName>
</protein>
<accession>A0A1H6FKG9</accession>
<sequence>MFGGVCCRGGGFPLEGAGDAPDLVVRPQDVSPAADRGVRAGDAVVYANTQPGADQVVRANPLGLETFVQIRGPESPEDYSYTVDLRGEGQRLVLLDSGAVAIVDPDGNPVAVATPPQAYDANGNPVPVTASVNGNTLTLHVPHTTGDWAYPIVVDPKWLRKLGKAAWGCAVGGAAGALRGGGWAGAAIGCGAGILSGLNPF</sequence>
<evidence type="ECO:0000313" key="3">
    <source>
        <dbReference type="Proteomes" id="UP000222056"/>
    </source>
</evidence>
<name>A0A1H6FKG9_THEAL</name>
<dbReference type="STRING" id="29539.SAMN02745716_0738"/>
<dbReference type="Pfam" id="PF26059">
    <property type="entry name" value="DUF8020"/>
    <property type="match status" value="1"/>
</dbReference>
<feature type="domain" description="DUF8020" evidence="1">
    <location>
        <begin position="95"/>
        <end position="140"/>
    </location>
</feature>
<evidence type="ECO:0000259" key="1">
    <source>
        <dbReference type="Pfam" id="PF26059"/>
    </source>
</evidence>
<keyword evidence="3" id="KW-1185">Reference proteome</keyword>
<dbReference type="EMBL" id="FNWJ01000001">
    <property type="protein sequence ID" value="SEH11346.1"/>
    <property type="molecule type" value="Genomic_DNA"/>
</dbReference>
<organism evidence="2 3">
    <name type="scientific">Thermoleophilum album</name>
    <dbReference type="NCBI Taxonomy" id="29539"/>
    <lineage>
        <taxon>Bacteria</taxon>
        <taxon>Bacillati</taxon>
        <taxon>Actinomycetota</taxon>
        <taxon>Thermoleophilia</taxon>
        <taxon>Thermoleophilales</taxon>
        <taxon>Thermoleophilaceae</taxon>
        <taxon>Thermoleophilum</taxon>
    </lineage>
</organism>
<reference evidence="3" key="1">
    <citation type="submission" date="2016-10" db="EMBL/GenBank/DDBJ databases">
        <authorList>
            <person name="Varghese N."/>
            <person name="Submissions S."/>
        </authorList>
    </citation>
    <scope>NUCLEOTIDE SEQUENCE [LARGE SCALE GENOMIC DNA]</scope>
    <source>
        <strain evidence="3">ATCC 35263</strain>
    </source>
</reference>